<reference evidence="2 3" key="1">
    <citation type="submission" date="2009-01" db="EMBL/GenBank/DDBJ databases">
        <title>Complete sequence of Geobacter sp. FRC-32.</title>
        <authorList>
            <consortium name="US DOE Joint Genome Institute"/>
            <person name="Lucas S."/>
            <person name="Copeland A."/>
            <person name="Lapidus A."/>
            <person name="Glavina del Rio T."/>
            <person name="Dalin E."/>
            <person name="Tice H."/>
            <person name="Bruce D."/>
            <person name="Goodwin L."/>
            <person name="Pitluck S."/>
            <person name="Saunders E."/>
            <person name="Brettin T."/>
            <person name="Detter J.C."/>
            <person name="Han C."/>
            <person name="Larimer F."/>
            <person name="Land M."/>
            <person name="Hauser L."/>
            <person name="Kyrpides N."/>
            <person name="Ovchinnikova G."/>
            <person name="Kostka J."/>
            <person name="Richardson P."/>
        </authorList>
    </citation>
    <scope>NUCLEOTIDE SEQUENCE [LARGE SCALE GENOMIC DNA]</scope>
    <source>
        <strain evidence="3">DSM 22248 / JCM 15807 / FRC-32</strain>
    </source>
</reference>
<dbReference type="STRING" id="316067.Geob_3745"/>
<dbReference type="EMBL" id="CP001390">
    <property type="protein sequence ID" value="ACM22083.1"/>
    <property type="molecule type" value="Genomic_DNA"/>
</dbReference>
<gene>
    <name evidence="2" type="ordered locus">Geob_3745</name>
</gene>
<keyword evidence="3" id="KW-1185">Reference proteome</keyword>
<evidence type="ECO:0000256" key="1">
    <source>
        <dbReference type="SAM" id="MobiDB-lite"/>
    </source>
</evidence>
<dbReference type="Proteomes" id="UP000007721">
    <property type="component" value="Chromosome"/>
</dbReference>
<dbReference type="RefSeq" id="WP_012648809.1">
    <property type="nucleotide sequence ID" value="NC_011979.1"/>
</dbReference>
<dbReference type="Gene3D" id="2.60.120.260">
    <property type="entry name" value="Galactose-binding domain-like"/>
    <property type="match status" value="1"/>
</dbReference>
<proteinExistence type="predicted"/>
<dbReference type="OrthoDB" id="596204at2"/>
<dbReference type="HOGENOM" id="CLU_302825_0_0_7"/>
<evidence type="ECO:0000313" key="3">
    <source>
        <dbReference type="Proteomes" id="UP000007721"/>
    </source>
</evidence>
<organism evidence="2 3">
    <name type="scientific">Geotalea daltonii (strain DSM 22248 / JCM 15807 / FRC-32)</name>
    <name type="common">Geobacter daltonii</name>
    <dbReference type="NCBI Taxonomy" id="316067"/>
    <lineage>
        <taxon>Bacteria</taxon>
        <taxon>Pseudomonadati</taxon>
        <taxon>Thermodesulfobacteriota</taxon>
        <taxon>Desulfuromonadia</taxon>
        <taxon>Geobacterales</taxon>
        <taxon>Geobacteraceae</taxon>
        <taxon>Geotalea</taxon>
    </lineage>
</organism>
<feature type="region of interest" description="Disordered" evidence="1">
    <location>
        <begin position="957"/>
        <end position="984"/>
    </location>
</feature>
<evidence type="ECO:0000313" key="2">
    <source>
        <dbReference type="EMBL" id="ACM22083.1"/>
    </source>
</evidence>
<name>B9M762_GEODF</name>
<protein>
    <submittedName>
        <fullName evidence="2">Uncharacterized protein</fullName>
    </submittedName>
</protein>
<accession>B9M762</accession>
<sequence length="984" mass="110797">MSNYISEWLVLGPIFNVKHQSFSHHAGDGHPTAKQIINDIVSPFGGIRPLDITRSLCVSPEEGDAVQYRSSFYDMRCTWQRASFHVNDWENPHDTGDDIRRLHDFSNTSLHDFSDKHHCLAFFLVYIHSPDTRQTELFVRNDDSLRVWLNGEEIDELKFAGEMEVDVAERSAEVCLYKGTNVLLAAVAETHYEWGFSARFVNDEGLEFATMKPAEEPFHPPGRDAVQSLQHISEMYSIFEKGQVLTHDQLNSIAEYLDDQTRLTRVNLIGVGILCGFDISLEETRIEIGKGVGVTTDGDLVVFSAPRIFEWFTTFDESRPRYAPFYGGDTEKGKLIELYELLDERPYCEEDATPLATLSNFQKMAVILYVESYITDRDICSATDCDNLGQERVNKVKVLLADCEQVASLAIRRGQNSEFSKILADRPVLSPLPFLTGEAGTGLWYKVLQDAYWDACERNLNKFFNSLPLRCKPVASFIAGPLEGLLKKWKEILMGIHDRFNPEKSPEQLKELLKAVGLNEEKYPLGIQYYYDLLKTLLECCNSLGEAAVVAGAVCAPDYNLFPKHLLVGLASGRTDRLRTSFQPAVCSKAEQALETALQLLEKIDWMIGSFEVPAVDWVAVTPTGRRGDCLLNEGQTPYYYSTVVSIRPETAVLAEAPVLQRPEYKRERFMLQADPAVLARLERVHESIKDVIDRSSKKEMSGLFEEEAKRQEPLKVSLCDNSFFRIEGHLGQDVEVVTRRLLTLILCYNLPFAVLPVTLKNEMWEPKSREHAVAMAGERLVKMIGDAKVDDSIEIEKLTQVIDKMYTELLRAKLNFNSDQWRDFWMIFDIINFARASGLNKIAAEEARELLSVGLGLFRRLTQALGDRMQFSDLFCRNPGFEHCGGVSRGGTFVIVDYEGTVVADFMLSDYISMTRYLKTEAVTNHVLKSGASEAAKVAGGKVPINKVAIKKGDVSKIVKDTPKPDVPSSPATPVDKQNPPQG</sequence>
<dbReference type="AlphaFoldDB" id="B9M762"/>
<dbReference type="eggNOG" id="COG0419">
    <property type="taxonomic scope" value="Bacteria"/>
</dbReference>
<dbReference type="KEGG" id="geo:Geob_3745"/>